<dbReference type="AlphaFoldDB" id="A0A368YG36"/>
<dbReference type="RefSeq" id="WP_114350642.1">
    <property type="nucleotide sequence ID" value="NZ_QPJL01000028.1"/>
</dbReference>
<organism evidence="1 2">
    <name type="scientific">Paracoccus lutimaris</name>
    <dbReference type="NCBI Taxonomy" id="1490030"/>
    <lineage>
        <taxon>Bacteria</taxon>
        <taxon>Pseudomonadati</taxon>
        <taxon>Pseudomonadota</taxon>
        <taxon>Alphaproteobacteria</taxon>
        <taxon>Rhodobacterales</taxon>
        <taxon>Paracoccaceae</taxon>
        <taxon>Paracoccus</taxon>
    </lineage>
</organism>
<evidence type="ECO:0000313" key="2">
    <source>
        <dbReference type="Proteomes" id="UP000253345"/>
    </source>
</evidence>
<proteinExistence type="predicted"/>
<accession>A0A368YG36</accession>
<dbReference type="EMBL" id="QPJL01000028">
    <property type="protein sequence ID" value="RCW79203.1"/>
    <property type="molecule type" value="Genomic_DNA"/>
</dbReference>
<protein>
    <submittedName>
        <fullName evidence="1">Uncharacterized protein</fullName>
    </submittedName>
</protein>
<evidence type="ECO:0000313" key="1">
    <source>
        <dbReference type="EMBL" id="RCW79203.1"/>
    </source>
</evidence>
<gene>
    <name evidence="1" type="ORF">DFP89_12822</name>
</gene>
<comment type="caution">
    <text evidence="1">The sequence shown here is derived from an EMBL/GenBank/DDBJ whole genome shotgun (WGS) entry which is preliminary data.</text>
</comment>
<dbReference type="Proteomes" id="UP000253345">
    <property type="component" value="Unassembled WGS sequence"/>
</dbReference>
<sequence>MADHKKVLASIAVATDPAKLRTLRENAQRLGVPEVEEAAFRRLVEILPEEAPGSIEHDFWKTIHAFEEILRDERGKTVRLSRTRQKIDRVGVMQTLIDFAVSKAPTDGFNMLIERGLPELTGEALVLKHASHFEPAVLEAARSRLEGAGVDTSRLWTQS</sequence>
<reference evidence="1 2" key="1">
    <citation type="submission" date="2018-07" db="EMBL/GenBank/DDBJ databases">
        <title>Genomic Encyclopedia of Type Strains, Phase III (KMG-III): the genomes of soil and plant-associated and newly described type strains.</title>
        <authorList>
            <person name="Whitman W."/>
        </authorList>
    </citation>
    <scope>NUCLEOTIDE SEQUENCE [LARGE SCALE GENOMIC DNA]</scope>
    <source>
        <strain evidence="1 2">CECT 8525</strain>
    </source>
</reference>
<name>A0A368YG36_9RHOB</name>
<dbReference type="OrthoDB" id="7658594at2"/>
<keyword evidence="2" id="KW-1185">Reference proteome</keyword>